<reference evidence="1" key="1">
    <citation type="submission" date="2021-06" db="EMBL/GenBank/DDBJ databases">
        <authorList>
            <person name="Kallberg Y."/>
            <person name="Tangrot J."/>
            <person name="Rosling A."/>
        </authorList>
    </citation>
    <scope>NUCLEOTIDE SEQUENCE</scope>
    <source>
        <strain evidence="1">28 12/20/2015</strain>
    </source>
</reference>
<name>A0ACA9P8Z5_9GLOM</name>
<organism evidence="1 2">
    <name type="scientific">Cetraspora pellucida</name>
    <dbReference type="NCBI Taxonomy" id="1433469"/>
    <lineage>
        <taxon>Eukaryota</taxon>
        <taxon>Fungi</taxon>
        <taxon>Fungi incertae sedis</taxon>
        <taxon>Mucoromycota</taxon>
        <taxon>Glomeromycotina</taxon>
        <taxon>Glomeromycetes</taxon>
        <taxon>Diversisporales</taxon>
        <taxon>Gigasporaceae</taxon>
        <taxon>Cetraspora</taxon>
    </lineage>
</organism>
<evidence type="ECO:0000313" key="1">
    <source>
        <dbReference type="EMBL" id="CAG8695889.1"/>
    </source>
</evidence>
<dbReference type="Proteomes" id="UP000789366">
    <property type="component" value="Unassembled WGS sequence"/>
</dbReference>
<feature type="non-terminal residue" evidence="1">
    <location>
        <position position="70"/>
    </location>
</feature>
<accession>A0ACA9P8Z5</accession>
<evidence type="ECO:0000313" key="2">
    <source>
        <dbReference type="Proteomes" id="UP000789366"/>
    </source>
</evidence>
<dbReference type="EMBL" id="CAJVPW010022037">
    <property type="protein sequence ID" value="CAG8695889.1"/>
    <property type="molecule type" value="Genomic_DNA"/>
</dbReference>
<proteinExistence type="predicted"/>
<keyword evidence="2" id="KW-1185">Reference proteome</keyword>
<protein>
    <submittedName>
        <fullName evidence="1">10412_t:CDS:1</fullName>
    </submittedName>
</protein>
<gene>
    <name evidence="1" type="ORF">SPELUC_LOCUS11012</name>
</gene>
<sequence>MAASLQDKKPQCIIATASLQDKKPQCIIAIALTTINADEVKHVVKNNISSEIVKFKRPKVFYKYLQAKGT</sequence>
<comment type="caution">
    <text evidence="1">The sequence shown here is derived from an EMBL/GenBank/DDBJ whole genome shotgun (WGS) entry which is preliminary data.</text>
</comment>